<protein>
    <submittedName>
        <fullName evidence="1">SusD/RagB family nutrient-binding outer membrane lipoprotein</fullName>
    </submittedName>
</protein>
<reference evidence="1 2" key="1">
    <citation type="submission" date="2020-01" db="EMBL/GenBank/DDBJ databases">
        <title>Leptobacterium flavescens.</title>
        <authorList>
            <person name="Wang G."/>
        </authorList>
    </citation>
    <scope>NUCLEOTIDE SEQUENCE [LARGE SCALE GENOMIC DNA]</scope>
    <source>
        <strain evidence="1 2">KCTC 22160</strain>
    </source>
</reference>
<proteinExistence type="predicted"/>
<comment type="caution">
    <text evidence="1">The sequence shown here is derived from an EMBL/GenBank/DDBJ whole genome shotgun (WGS) entry which is preliminary data.</text>
</comment>
<dbReference type="Gene3D" id="1.25.40.390">
    <property type="match status" value="1"/>
</dbReference>
<name>A0A6P0UTM4_9FLAO</name>
<evidence type="ECO:0000313" key="1">
    <source>
        <dbReference type="EMBL" id="NER13776.1"/>
    </source>
</evidence>
<accession>A0A6P0UTM4</accession>
<dbReference type="InterPro" id="IPR011990">
    <property type="entry name" value="TPR-like_helical_dom_sf"/>
</dbReference>
<sequence length="536" mass="59898">MKRYNKIMITICTSLFIWGCTSDFEEVNTNPEGFSNEQLTQDFNHVKELLPPMLYSIYPFSLTSSLGSYQLQGSLIADVYSGYMGIPTPYRGNNNNTHYSLVDGWNQEPWTIAYGFNMSNFLKLEERSEDNVTLAPFLALGRIARVEAMHRVSDIYGPIIFSRYGSSDTATPFDSQKDVYYQFFAELDLAVNDLTKAINSEQPEIVGSADVSKYAGSYRAWIKFANSLRLRLAMRIVNADGDKARSEAETAMANEFGVIESPSENFIVTNTASVHPVEILSSGTNDVRMGASIESIMVGYKDPRLSRYFDFSTFPGLEDTYKGMRSGINIDDKNDYLPFSLIGDVVEDTHDALLMTAAEVYFLRAEGALRGWAGMGGTAQFLYETGIRSSFEQHGLAGAEEYIADESSKPINYIDPANKGYNIEAVSTATIKWDESAEPEVKLEKIITQKWIACFPESNEPWAEFRRTGYPKLFPVAENKSRGEISTKEFIRRINFPITEKNGNPQGVADAVKLLGGGRPDTGGTRLWWDVPGSNF</sequence>
<dbReference type="SUPFAM" id="SSF48452">
    <property type="entry name" value="TPR-like"/>
    <property type="match status" value="1"/>
</dbReference>
<dbReference type="InterPro" id="IPR024302">
    <property type="entry name" value="SusD-like"/>
</dbReference>
<organism evidence="1 2">
    <name type="scientific">Leptobacterium flavescens</name>
    <dbReference type="NCBI Taxonomy" id="472055"/>
    <lineage>
        <taxon>Bacteria</taxon>
        <taxon>Pseudomonadati</taxon>
        <taxon>Bacteroidota</taxon>
        <taxon>Flavobacteriia</taxon>
        <taxon>Flavobacteriales</taxon>
        <taxon>Flavobacteriaceae</taxon>
        <taxon>Leptobacterium</taxon>
    </lineage>
</organism>
<dbReference type="Proteomes" id="UP000468581">
    <property type="component" value="Unassembled WGS sequence"/>
</dbReference>
<keyword evidence="2" id="KW-1185">Reference proteome</keyword>
<dbReference type="RefSeq" id="WP_163606915.1">
    <property type="nucleotide sequence ID" value="NZ_JAABOO010000002.1"/>
</dbReference>
<dbReference type="EMBL" id="JAABOO010000002">
    <property type="protein sequence ID" value="NER13776.1"/>
    <property type="molecule type" value="Genomic_DNA"/>
</dbReference>
<dbReference type="Pfam" id="PF12741">
    <property type="entry name" value="SusD-like"/>
    <property type="match status" value="1"/>
</dbReference>
<evidence type="ECO:0000313" key="2">
    <source>
        <dbReference type="Proteomes" id="UP000468581"/>
    </source>
</evidence>
<dbReference type="AlphaFoldDB" id="A0A6P0UTM4"/>
<keyword evidence="1" id="KW-0449">Lipoprotein</keyword>
<gene>
    <name evidence="1" type="ORF">GWK08_10020</name>
</gene>